<dbReference type="VEuPathDB" id="TriTrypDB:ADEAN_000470700"/>
<organism evidence="3 4">
    <name type="scientific">Angomonas deanei</name>
    <dbReference type="NCBI Taxonomy" id="59799"/>
    <lineage>
        <taxon>Eukaryota</taxon>
        <taxon>Discoba</taxon>
        <taxon>Euglenozoa</taxon>
        <taxon>Kinetoplastea</taxon>
        <taxon>Metakinetoplastina</taxon>
        <taxon>Trypanosomatida</taxon>
        <taxon>Trypanosomatidae</taxon>
        <taxon>Strigomonadinae</taxon>
        <taxon>Angomonas</taxon>
    </lineage>
</organism>
<feature type="coiled-coil region" evidence="1">
    <location>
        <begin position="648"/>
        <end position="689"/>
    </location>
</feature>
<feature type="coiled-coil region" evidence="1">
    <location>
        <begin position="313"/>
        <end position="376"/>
    </location>
</feature>
<feature type="region of interest" description="Disordered" evidence="2">
    <location>
        <begin position="35"/>
        <end position="101"/>
    </location>
</feature>
<protein>
    <submittedName>
        <fullName evidence="3">Uncharacterized protein</fullName>
    </submittedName>
</protein>
<keyword evidence="4" id="KW-1185">Reference proteome</keyword>
<proteinExistence type="predicted"/>
<feature type="compositionally biased region" description="Low complexity" evidence="2">
    <location>
        <begin position="52"/>
        <end position="72"/>
    </location>
</feature>
<evidence type="ECO:0000256" key="1">
    <source>
        <dbReference type="SAM" id="Coils"/>
    </source>
</evidence>
<sequence length="703" mass="81884">MTWISRSSLPRNRFSRTLKGNATVTRSASGKLHILPRHSWTTTSPLAASQKSPVDSSPGSSPDADAADTAEATPERGEQWRLKQVSRGTSTDPQKEEEGHQLEERLAAQEMRLQRLQEQIAVRAVIQPQQDWQREKEAYRLEHELYKEKSSRERQTLRSQVSALKDELLRQRQEQTLLREKHQREMEAALRTQQGKTSQDEQLLRARHAKELEQTRETLRHQHELDLERETTAFQVFCKEQEEYFHSRLQQQAEETQLAVERQQERVRREQFVQLDALYTVVLQETERRRQLEGTESADRQALFHTVHHHQLVARLSRQVRRLETEKESILANFSVQNKTWEKYCNDLQEEYNDALRHAEEEVSRLLVGMEHLKKEDTPRSSAAHGRDVACDPIGQKEVHYETALSIVQEPSALPVEETATVYVSPTDAYWKKVCARLQSEVESLQAAERAHLSSQATLTQENTRLLAQLHTLQSEQTSRQQAEQEKENLLRTLHSLKDDLQHKDDALDQLEEEAREKLEEKRCRIALLEEELALQREEREKSVAQSVAYKEEVEQTKKQLAELEEKFKVVWWQCCGSGQADEGEPMMSPPLSWQDSTPNATLLSTLPLHKKINEKDKLLQSLRLERQELVQGLTVARDQLLRSAAIEEQLQRRVGEMEQSVQQLKEEKRKWEEKCNVLEESYKQKQKQTWQTFVQIMGEAAP</sequence>
<gene>
    <name evidence="3" type="ORF">ADEAN_000470700</name>
</gene>
<name>A0A7G2CCI7_9TRYP</name>
<dbReference type="EMBL" id="LR877152">
    <property type="protein sequence ID" value="CAD2217229.1"/>
    <property type="molecule type" value="Genomic_DNA"/>
</dbReference>
<feature type="coiled-coil region" evidence="1">
    <location>
        <begin position="473"/>
        <end position="567"/>
    </location>
</feature>
<dbReference type="Proteomes" id="UP000515908">
    <property type="component" value="Chromosome 08"/>
</dbReference>
<evidence type="ECO:0000313" key="4">
    <source>
        <dbReference type="Proteomes" id="UP000515908"/>
    </source>
</evidence>
<evidence type="ECO:0000313" key="3">
    <source>
        <dbReference type="EMBL" id="CAD2217229.1"/>
    </source>
</evidence>
<feature type="compositionally biased region" description="Polar residues" evidence="2">
    <location>
        <begin position="39"/>
        <end position="51"/>
    </location>
</feature>
<evidence type="ECO:0000256" key="2">
    <source>
        <dbReference type="SAM" id="MobiDB-lite"/>
    </source>
</evidence>
<accession>A0A7G2CCI7</accession>
<reference evidence="3 4" key="1">
    <citation type="submission" date="2020-08" db="EMBL/GenBank/DDBJ databases">
        <authorList>
            <person name="Newling K."/>
            <person name="Davey J."/>
            <person name="Forrester S."/>
        </authorList>
    </citation>
    <scope>NUCLEOTIDE SEQUENCE [LARGE SCALE GENOMIC DNA]</scope>
    <source>
        <strain evidence="4">Crithidia deanei Carvalho (ATCC PRA-265)</strain>
    </source>
</reference>
<keyword evidence="1" id="KW-0175">Coiled coil</keyword>
<dbReference type="AlphaFoldDB" id="A0A7G2CCI7"/>